<feature type="domain" description="DUF5753" evidence="1">
    <location>
        <begin position="7"/>
        <end position="85"/>
    </location>
</feature>
<organism evidence="2 3">
    <name type="scientific">Actinocorallia aurantiaca</name>
    <dbReference type="NCBI Taxonomy" id="46204"/>
    <lineage>
        <taxon>Bacteria</taxon>
        <taxon>Bacillati</taxon>
        <taxon>Actinomycetota</taxon>
        <taxon>Actinomycetes</taxon>
        <taxon>Streptosporangiales</taxon>
        <taxon>Thermomonosporaceae</taxon>
        <taxon>Actinocorallia</taxon>
    </lineage>
</organism>
<sequence length="91" mass="10120">MPPHGTARLTVQVLPFSAGMHPAVDGTFMVLGFPGSLDLDVAYLESQNGALYLEKKPQVARYNQVFDHLRAKSLNPDNSRALIQRRIQEIT</sequence>
<accession>A0ABN3UTX4</accession>
<proteinExistence type="predicted"/>
<dbReference type="EMBL" id="BAAATZ010000037">
    <property type="protein sequence ID" value="GAA2738243.1"/>
    <property type="molecule type" value="Genomic_DNA"/>
</dbReference>
<evidence type="ECO:0000259" key="1">
    <source>
        <dbReference type="Pfam" id="PF19054"/>
    </source>
</evidence>
<protein>
    <recommendedName>
        <fullName evidence="1">DUF5753 domain-containing protein</fullName>
    </recommendedName>
</protein>
<comment type="caution">
    <text evidence="2">The sequence shown here is derived from an EMBL/GenBank/DDBJ whole genome shotgun (WGS) entry which is preliminary data.</text>
</comment>
<dbReference type="InterPro" id="IPR043917">
    <property type="entry name" value="DUF5753"/>
</dbReference>
<keyword evidence="3" id="KW-1185">Reference proteome</keyword>
<evidence type="ECO:0000313" key="3">
    <source>
        <dbReference type="Proteomes" id="UP001501842"/>
    </source>
</evidence>
<gene>
    <name evidence="2" type="ORF">GCM10010439_71510</name>
</gene>
<name>A0ABN3UTX4_9ACTN</name>
<reference evidence="2 3" key="1">
    <citation type="journal article" date="2019" name="Int. J. Syst. Evol. Microbiol.">
        <title>The Global Catalogue of Microorganisms (GCM) 10K type strain sequencing project: providing services to taxonomists for standard genome sequencing and annotation.</title>
        <authorList>
            <consortium name="The Broad Institute Genomics Platform"/>
            <consortium name="The Broad Institute Genome Sequencing Center for Infectious Disease"/>
            <person name="Wu L."/>
            <person name="Ma J."/>
        </authorList>
    </citation>
    <scope>NUCLEOTIDE SEQUENCE [LARGE SCALE GENOMIC DNA]</scope>
    <source>
        <strain evidence="2 3">JCM 8201</strain>
    </source>
</reference>
<dbReference type="Pfam" id="PF19054">
    <property type="entry name" value="DUF5753"/>
    <property type="match status" value="1"/>
</dbReference>
<dbReference type="Proteomes" id="UP001501842">
    <property type="component" value="Unassembled WGS sequence"/>
</dbReference>
<evidence type="ECO:0000313" key="2">
    <source>
        <dbReference type="EMBL" id="GAA2738243.1"/>
    </source>
</evidence>